<sequence>MYIDVSVFMSHDLKLFAPNSLERLCKTKLVDKMRSSKLLTG</sequence>
<dbReference type="Proteomes" id="UP000250163">
    <property type="component" value="Chromosome MORIYA"/>
</dbReference>
<dbReference type="KEGG" id="mya:MORIYA_4282"/>
<reference evidence="2" key="1">
    <citation type="submission" date="2018-05" db="EMBL/GenBank/DDBJ databases">
        <authorList>
            <person name="Cea G.-C."/>
            <person name="William W."/>
        </authorList>
    </citation>
    <scope>NUCLEOTIDE SEQUENCE [LARGE SCALE GENOMIC DNA]</scope>
    <source>
        <strain evidence="2">DB21MT 5</strain>
    </source>
</reference>
<name>A0A330LUV1_9GAMM</name>
<keyword evidence="2" id="KW-1185">Reference proteome</keyword>
<organism evidence="1 2">
    <name type="scientific">Moritella yayanosii</name>
    <dbReference type="NCBI Taxonomy" id="69539"/>
    <lineage>
        <taxon>Bacteria</taxon>
        <taxon>Pseudomonadati</taxon>
        <taxon>Pseudomonadota</taxon>
        <taxon>Gammaproteobacteria</taxon>
        <taxon>Alteromonadales</taxon>
        <taxon>Moritellaceae</taxon>
        <taxon>Moritella</taxon>
    </lineage>
</organism>
<dbReference type="EMBL" id="LS483250">
    <property type="protein sequence ID" value="SQD80734.1"/>
    <property type="molecule type" value="Genomic_DNA"/>
</dbReference>
<accession>A0A330LUV1</accession>
<proteinExistence type="predicted"/>
<dbReference type="AlphaFoldDB" id="A0A330LUV1"/>
<evidence type="ECO:0000313" key="2">
    <source>
        <dbReference type="Proteomes" id="UP000250163"/>
    </source>
</evidence>
<evidence type="ECO:0000313" key="1">
    <source>
        <dbReference type="EMBL" id="SQD80734.1"/>
    </source>
</evidence>
<protein>
    <submittedName>
        <fullName evidence="1">Uncharacterized protein</fullName>
    </submittedName>
</protein>
<gene>
    <name evidence="1" type="ORF">MORIYA_4282</name>
</gene>